<keyword evidence="4 7" id="KW-1133">Transmembrane helix</keyword>
<dbReference type="GO" id="GO:0043190">
    <property type="term" value="C:ATP-binding cassette (ABC) transporter complex"/>
    <property type="evidence" value="ECO:0007669"/>
    <property type="project" value="TreeGrafter"/>
</dbReference>
<protein>
    <submittedName>
        <fullName evidence="8">Lipopolysaccharide export system permease protein</fullName>
    </submittedName>
</protein>
<evidence type="ECO:0000256" key="3">
    <source>
        <dbReference type="ARBA" id="ARBA00022692"/>
    </source>
</evidence>
<keyword evidence="3 7" id="KW-0812">Transmembrane</keyword>
<evidence type="ECO:0000256" key="6">
    <source>
        <dbReference type="SAM" id="MobiDB-lite"/>
    </source>
</evidence>
<evidence type="ECO:0000256" key="2">
    <source>
        <dbReference type="ARBA" id="ARBA00022475"/>
    </source>
</evidence>
<dbReference type="PANTHER" id="PTHR33529">
    <property type="entry name" value="SLR0882 PROTEIN-RELATED"/>
    <property type="match status" value="1"/>
</dbReference>
<sequence length="597" mass="68655">MKKIDKLILGSFIGPFLLTFVVVDFILLIVNMLKYFDEIFGKGLGFWIYAELIGYFVVSISPMALPLAVLLSSLMTFGNLGEHFELTAIKSSGISLVRALRPIAIFTVFLVIAAFLSNNFLVPKVNLKTFSLLYDIRMKSPALDIREGIFYAGIPGYSIKVNQKIGDNDLKDIIIYNHNDALGNLDVTIADSGRMEKFFNENYMRLTLYKGTNYKEARATRGISEKPVEFNRTTFDENVIIFDMDAFQLSRTPEDLWSTNRAIKNISEIKVGLDSISTLVNDEQFQNYRTASSIYPFFTRDRNLDPLDKIMERKAEDDSLRVQKARKNREFADSLENLKNKPDTSTILATKPESRLEFKPDSSKTLSVRNSSSVSKSDSLFQAKVSNRKIQRRNLENIELDAEELVENPQEDIQEQPKKIRRTDPLSEEEKAKIDSVVFKKGYQSNALTMALNNARSLKNNFNIKKIQIENHQKEFRRYEIAWYQKYTQAFACFVMFLIGAPLGAIIKKGGLGMPVLVSIIFFIVYYMLTITGEKWAKEGVTDPFLGTWFSCLMLLPFGLFFLKQARKDARLFEPDFYIEWWKGVRKRFKEKRTVHS</sequence>
<evidence type="ECO:0000256" key="5">
    <source>
        <dbReference type="ARBA" id="ARBA00023136"/>
    </source>
</evidence>
<dbReference type="EMBL" id="FOVW01000002">
    <property type="protein sequence ID" value="SFN89884.1"/>
    <property type="molecule type" value="Genomic_DNA"/>
</dbReference>
<feature type="transmembrane region" description="Helical" evidence="7">
    <location>
        <begin position="487"/>
        <end position="507"/>
    </location>
</feature>
<evidence type="ECO:0000256" key="1">
    <source>
        <dbReference type="ARBA" id="ARBA00004651"/>
    </source>
</evidence>
<dbReference type="InterPro" id="IPR005495">
    <property type="entry name" value="LptG/LptF_permease"/>
</dbReference>
<feature type="transmembrane region" description="Helical" evidence="7">
    <location>
        <begin position="7"/>
        <end position="33"/>
    </location>
</feature>
<dbReference type="GO" id="GO:0015920">
    <property type="term" value="P:lipopolysaccharide transport"/>
    <property type="evidence" value="ECO:0007669"/>
    <property type="project" value="TreeGrafter"/>
</dbReference>
<keyword evidence="9" id="KW-1185">Reference proteome</keyword>
<feature type="transmembrane region" description="Helical" evidence="7">
    <location>
        <begin position="99"/>
        <end position="121"/>
    </location>
</feature>
<feature type="compositionally biased region" description="Basic and acidic residues" evidence="6">
    <location>
        <begin position="352"/>
        <end position="362"/>
    </location>
</feature>
<feature type="transmembrane region" description="Helical" evidence="7">
    <location>
        <begin position="53"/>
        <end position="78"/>
    </location>
</feature>
<proteinExistence type="predicted"/>
<feature type="transmembrane region" description="Helical" evidence="7">
    <location>
        <begin position="514"/>
        <end position="533"/>
    </location>
</feature>
<comment type="subcellular location">
    <subcellularLocation>
        <location evidence="1">Cell membrane</location>
        <topology evidence="1">Multi-pass membrane protein</topology>
    </subcellularLocation>
</comment>
<keyword evidence="2" id="KW-1003">Cell membrane</keyword>
<reference evidence="9" key="1">
    <citation type="submission" date="2016-10" db="EMBL/GenBank/DDBJ databases">
        <authorList>
            <person name="Varghese N."/>
            <person name="Submissions S."/>
        </authorList>
    </citation>
    <scope>NUCLEOTIDE SEQUENCE [LARGE SCALE GENOMIC DNA]</scope>
    <source>
        <strain evidence="9">DSM 15282</strain>
    </source>
</reference>
<dbReference type="AlphaFoldDB" id="A0A1I5CSH2"/>
<evidence type="ECO:0000256" key="7">
    <source>
        <dbReference type="SAM" id="Phobius"/>
    </source>
</evidence>
<dbReference type="RefSeq" id="WP_091650689.1">
    <property type="nucleotide sequence ID" value="NZ_FOVW01000002.1"/>
</dbReference>
<accession>A0A1I5CSH2</accession>
<organism evidence="8 9">
    <name type="scientific">Algoriphagus ornithinivorans</name>
    <dbReference type="NCBI Taxonomy" id="226506"/>
    <lineage>
        <taxon>Bacteria</taxon>
        <taxon>Pseudomonadati</taxon>
        <taxon>Bacteroidota</taxon>
        <taxon>Cytophagia</taxon>
        <taxon>Cytophagales</taxon>
        <taxon>Cyclobacteriaceae</taxon>
        <taxon>Algoriphagus</taxon>
    </lineage>
</organism>
<dbReference type="PANTHER" id="PTHR33529:SF6">
    <property type="entry name" value="YJGP_YJGQ FAMILY PERMEASE"/>
    <property type="match status" value="1"/>
</dbReference>
<evidence type="ECO:0000313" key="8">
    <source>
        <dbReference type="EMBL" id="SFN89884.1"/>
    </source>
</evidence>
<dbReference type="STRING" id="226506.SAMN04488519_102374"/>
<evidence type="ECO:0000313" key="9">
    <source>
        <dbReference type="Proteomes" id="UP000199564"/>
    </source>
</evidence>
<evidence type="ECO:0000256" key="4">
    <source>
        <dbReference type="ARBA" id="ARBA00022989"/>
    </source>
</evidence>
<dbReference type="Pfam" id="PF03739">
    <property type="entry name" value="LptF_LptG"/>
    <property type="match status" value="1"/>
</dbReference>
<keyword evidence="5 7" id="KW-0472">Membrane</keyword>
<feature type="transmembrane region" description="Helical" evidence="7">
    <location>
        <begin position="545"/>
        <end position="563"/>
    </location>
</feature>
<feature type="region of interest" description="Disordered" evidence="6">
    <location>
        <begin position="336"/>
        <end position="371"/>
    </location>
</feature>
<name>A0A1I5CSH2_9BACT</name>
<gene>
    <name evidence="8" type="ORF">SAMN04488519_102374</name>
</gene>
<dbReference type="Proteomes" id="UP000199564">
    <property type="component" value="Unassembled WGS sequence"/>
</dbReference>